<comment type="cofactor">
    <cofactor evidence="1">
        <name>[4Fe-4S] cluster</name>
        <dbReference type="ChEBI" id="CHEBI:49883"/>
    </cofactor>
</comment>
<evidence type="ECO:0000256" key="4">
    <source>
        <dbReference type="ARBA" id="ARBA00022723"/>
    </source>
</evidence>
<evidence type="ECO:0000259" key="7">
    <source>
        <dbReference type="PROSITE" id="PS51918"/>
    </source>
</evidence>
<dbReference type="InterPro" id="IPR050377">
    <property type="entry name" value="Radical_SAM_PqqE_MftC-like"/>
</dbReference>
<evidence type="ECO:0000256" key="6">
    <source>
        <dbReference type="ARBA" id="ARBA00023014"/>
    </source>
</evidence>
<dbReference type="InterPro" id="IPR013785">
    <property type="entry name" value="Aldolase_TIM"/>
</dbReference>
<gene>
    <name evidence="8" type="ORF">K8W16_06180</name>
</gene>
<dbReference type="AlphaFoldDB" id="A0A921AWL2"/>
<keyword evidence="3" id="KW-0949">S-adenosyl-L-methionine</keyword>
<keyword evidence="5" id="KW-0408">Iron</keyword>
<dbReference type="PROSITE" id="PS51918">
    <property type="entry name" value="RADICAL_SAM"/>
    <property type="match status" value="1"/>
</dbReference>
<protein>
    <submittedName>
        <fullName evidence="8">Radical SAM protein</fullName>
    </submittedName>
</protein>
<proteinExistence type="predicted"/>
<dbReference type="InterPro" id="IPR023885">
    <property type="entry name" value="4Fe4S-binding_SPASM_dom"/>
</dbReference>
<dbReference type="Proteomes" id="UP000698963">
    <property type="component" value="Unassembled WGS sequence"/>
</dbReference>
<dbReference type="GO" id="GO:0046872">
    <property type="term" value="F:metal ion binding"/>
    <property type="evidence" value="ECO:0007669"/>
    <property type="project" value="UniProtKB-KW"/>
</dbReference>
<dbReference type="CDD" id="cd01335">
    <property type="entry name" value="Radical_SAM"/>
    <property type="match status" value="1"/>
</dbReference>
<dbReference type="GO" id="GO:0051536">
    <property type="term" value="F:iron-sulfur cluster binding"/>
    <property type="evidence" value="ECO:0007669"/>
    <property type="project" value="UniProtKB-KW"/>
</dbReference>
<dbReference type="Pfam" id="PF04055">
    <property type="entry name" value="Radical_SAM"/>
    <property type="match status" value="1"/>
</dbReference>
<reference evidence="8" key="2">
    <citation type="submission" date="2021-09" db="EMBL/GenBank/DDBJ databases">
        <authorList>
            <person name="Gilroy R."/>
        </authorList>
    </citation>
    <scope>NUCLEOTIDE SEQUENCE</scope>
    <source>
        <strain evidence="8">ChiGjej2B2-19336</strain>
    </source>
</reference>
<dbReference type="InterPro" id="IPR058240">
    <property type="entry name" value="rSAM_sf"/>
</dbReference>
<keyword evidence="4" id="KW-0479">Metal-binding</keyword>
<sequence>MADELRRLYLEPTSRCNLNCAMCFRKSWVEEKTGDMSEATFRAALAHLPESVETIFFGGMGEPLFHPRIVDMVRAASSSGRRIELLSNGSLLTAELSAALLDAGLDMLWLSVDSPEEENYASIRGNGSLALLKEHLLAFNRLRFRREKEVKLGVAFVLMKSNVHALADLPFFASFYHVNEVNISHVLPTSEESAREALYVNVLQSDLGGDHVPPSAPRIRLPLMDWTSPGAARAAASLLSSGMCEITLSGRRLRRPAGECRFIREGMAFVRHDGMLSPCMALLRSSRLYWDGKSRLNFHRFFGNVRDTPLDALWNAPDYAAFRQKVRAFDFSPCCRCSHCDNWELSLPDCYGNDLPACGACLWSEGIISCP</sequence>
<dbReference type="InterPro" id="IPR034391">
    <property type="entry name" value="AdoMet-like_SPASM_containing"/>
</dbReference>
<evidence type="ECO:0000313" key="9">
    <source>
        <dbReference type="Proteomes" id="UP000698963"/>
    </source>
</evidence>
<organism evidence="8 9">
    <name type="scientific">Mailhella massiliensis</name>
    <dbReference type="NCBI Taxonomy" id="1903261"/>
    <lineage>
        <taxon>Bacteria</taxon>
        <taxon>Pseudomonadati</taxon>
        <taxon>Thermodesulfobacteriota</taxon>
        <taxon>Desulfovibrionia</taxon>
        <taxon>Desulfovibrionales</taxon>
        <taxon>Desulfovibrionaceae</taxon>
        <taxon>Mailhella</taxon>
    </lineage>
</organism>
<comment type="caution">
    <text evidence="8">The sequence shown here is derived from an EMBL/GenBank/DDBJ whole genome shotgun (WGS) entry which is preliminary data.</text>
</comment>
<evidence type="ECO:0000256" key="5">
    <source>
        <dbReference type="ARBA" id="ARBA00023004"/>
    </source>
</evidence>
<keyword evidence="2" id="KW-0004">4Fe-4S</keyword>
<feature type="domain" description="Radical SAM core" evidence="7">
    <location>
        <begin position="2"/>
        <end position="222"/>
    </location>
</feature>
<dbReference type="EMBL" id="DYZA01000122">
    <property type="protein sequence ID" value="HJD97214.1"/>
    <property type="molecule type" value="Genomic_DNA"/>
</dbReference>
<dbReference type="Pfam" id="PF13186">
    <property type="entry name" value="SPASM"/>
    <property type="match status" value="1"/>
</dbReference>
<dbReference type="SFLD" id="SFLDG01387">
    <property type="entry name" value="BtrN-like_SPASM_domain_contain"/>
    <property type="match status" value="1"/>
</dbReference>
<dbReference type="SFLD" id="SFLDG01067">
    <property type="entry name" value="SPASM/twitch_domain_containing"/>
    <property type="match status" value="1"/>
</dbReference>
<keyword evidence="6" id="KW-0411">Iron-sulfur</keyword>
<dbReference type="SFLD" id="SFLDS00029">
    <property type="entry name" value="Radical_SAM"/>
    <property type="match status" value="1"/>
</dbReference>
<evidence type="ECO:0000256" key="3">
    <source>
        <dbReference type="ARBA" id="ARBA00022691"/>
    </source>
</evidence>
<dbReference type="PANTHER" id="PTHR11228:SF34">
    <property type="entry name" value="TUNGSTEN-CONTAINING ALDEHYDE FERREDOXIN OXIDOREDUCTASE COFACTOR MODIFYING PROTEIN"/>
    <property type="match status" value="1"/>
</dbReference>
<dbReference type="RefSeq" id="WP_304122141.1">
    <property type="nucleotide sequence ID" value="NZ_DYZA01000122.1"/>
</dbReference>
<reference evidence="8" key="1">
    <citation type="journal article" date="2021" name="PeerJ">
        <title>Extensive microbial diversity within the chicken gut microbiome revealed by metagenomics and culture.</title>
        <authorList>
            <person name="Gilroy R."/>
            <person name="Ravi A."/>
            <person name="Getino M."/>
            <person name="Pursley I."/>
            <person name="Horton D.L."/>
            <person name="Alikhan N.F."/>
            <person name="Baker D."/>
            <person name="Gharbi K."/>
            <person name="Hall N."/>
            <person name="Watson M."/>
            <person name="Adriaenssens E.M."/>
            <person name="Foster-Nyarko E."/>
            <person name="Jarju S."/>
            <person name="Secka A."/>
            <person name="Antonio M."/>
            <person name="Oren A."/>
            <person name="Chaudhuri R.R."/>
            <person name="La Ragione R."/>
            <person name="Hildebrand F."/>
            <person name="Pallen M.J."/>
        </authorList>
    </citation>
    <scope>NUCLEOTIDE SEQUENCE</scope>
    <source>
        <strain evidence="8">ChiGjej2B2-19336</strain>
    </source>
</reference>
<dbReference type="GO" id="GO:0003824">
    <property type="term" value="F:catalytic activity"/>
    <property type="evidence" value="ECO:0007669"/>
    <property type="project" value="InterPro"/>
</dbReference>
<dbReference type="PANTHER" id="PTHR11228">
    <property type="entry name" value="RADICAL SAM DOMAIN PROTEIN"/>
    <property type="match status" value="1"/>
</dbReference>
<evidence type="ECO:0000256" key="1">
    <source>
        <dbReference type="ARBA" id="ARBA00001966"/>
    </source>
</evidence>
<dbReference type="Gene3D" id="3.20.20.70">
    <property type="entry name" value="Aldolase class I"/>
    <property type="match status" value="1"/>
</dbReference>
<dbReference type="SUPFAM" id="SSF102114">
    <property type="entry name" value="Radical SAM enzymes"/>
    <property type="match status" value="1"/>
</dbReference>
<name>A0A921AWL2_9BACT</name>
<dbReference type="InterPro" id="IPR007197">
    <property type="entry name" value="rSAM"/>
</dbReference>
<accession>A0A921AWL2</accession>
<evidence type="ECO:0000256" key="2">
    <source>
        <dbReference type="ARBA" id="ARBA00022485"/>
    </source>
</evidence>
<evidence type="ECO:0000313" key="8">
    <source>
        <dbReference type="EMBL" id="HJD97214.1"/>
    </source>
</evidence>